<comment type="caution">
    <text evidence="1">The sequence shown here is derived from an EMBL/GenBank/DDBJ whole genome shotgun (WGS) entry which is preliminary data.</text>
</comment>
<accession>A0AC60PL37</accession>
<dbReference type="EMBL" id="JABSTQ010010403">
    <property type="protein sequence ID" value="KAG0421216.1"/>
    <property type="molecule type" value="Genomic_DNA"/>
</dbReference>
<gene>
    <name evidence="1" type="ORF">HPB47_002887</name>
</gene>
<keyword evidence="2" id="KW-1185">Reference proteome</keyword>
<evidence type="ECO:0000313" key="2">
    <source>
        <dbReference type="Proteomes" id="UP000805193"/>
    </source>
</evidence>
<evidence type="ECO:0000313" key="1">
    <source>
        <dbReference type="EMBL" id="KAG0421216.1"/>
    </source>
</evidence>
<sequence length="117" mass="12636">MTTDHGHESDMAGHANPPEDSWASDLLWREQPRPENGCPPANIPEPFRGWTFEDSQPTEPAAQYTAEEVRLRCPLGGVPEISTAPTFAASYMEKVQTPIGSPGSTGWGSATRSGPSR</sequence>
<dbReference type="Proteomes" id="UP000805193">
    <property type="component" value="Unassembled WGS sequence"/>
</dbReference>
<organism evidence="1 2">
    <name type="scientific">Ixodes persulcatus</name>
    <name type="common">Taiga tick</name>
    <dbReference type="NCBI Taxonomy" id="34615"/>
    <lineage>
        <taxon>Eukaryota</taxon>
        <taxon>Metazoa</taxon>
        <taxon>Ecdysozoa</taxon>
        <taxon>Arthropoda</taxon>
        <taxon>Chelicerata</taxon>
        <taxon>Arachnida</taxon>
        <taxon>Acari</taxon>
        <taxon>Parasitiformes</taxon>
        <taxon>Ixodida</taxon>
        <taxon>Ixodoidea</taxon>
        <taxon>Ixodidae</taxon>
        <taxon>Ixodinae</taxon>
        <taxon>Ixodes</taxon>
    </lineage>
</organism>
<protein>
    <submittedName>
        <fullName evidence="1">Uncharacterized protein</fullName>
    </submittedName>
</protein>
<proteinExistence type="predicted"/>
<reference evidence="1 2" key="1">
    <citation type="journal article" date="2020" name="Cell">
        <title>Large-Scale Comparative Analyses of Tick Genomes Elucidate Their Genetic Diversity and Vector Capacities.</title>
        <authorList>
            <consortium name="Tick Genome and Microbiome Consortium (TIGMIC)"/>
            <person name="Jia N."/>
            <person name="Wang J."/>
            <person name="Shi W."/>
            <person name="Du L."/>
            <person name="Sun Y."/>
            <person name="Zhan W."/>
            <person name="Jiang J.F."/>
            <person name="Wang Q."/>
            <person name="Zhang B."/>
            <person name="Ji P."/>
            <person name="Bell-Sakyi L."/>
            <person name="Cui X.M."/>
            <person name="Yuan T.T."/>
            <person name="Jiang B.G."/>
            <person name="Yang W.F."/>
            <person name="Lam T.T."/>
            <person name="Chang Q.C."/>
            <person name="Ding S.J."/>
            <person name="Wang X.J."/>
            <person name="Zhu J.G."/>
            <person name="Ruan X.D."/>
            <person name="Zhao L."/>
            <person name="Wei J.T."/>
            <person name="Ye R.Z."/>
            <person name="Que T.C."/>
            <person name="Du C.H."/>
            <person name="Zhou Y.H."/>
            <person name="Cheng J.X."/>
            <person name="Dai P.F."/>
            <person name="Guo W.B."/>
            <person name="Han X.H."/>
            <person name="Huang E.J."/>
            <person name="Li L.F."/>
            <person name="Wei W."/>
            <person name="Gao Y.C."/>
            <person name="Liu J.Z."/>
            <person name="Shao H.Z."/>
            <person name="Wang X."/>
            <person name="Wang C.C."/>
            <person name="Yang T.C."/>
            <person name="Huo Q.B."/>
            <person name="Li W."/>
            <person name="Chen H.Y."/>
            <person name="Chen S.E."/>
            <person name="Zhou L.G."/>
            <person name="Ni X.B."/>
            <person name="Tian J.H."/>
            <person name="Sheng Y."/>
            <person name="Liu T."/>
            <person name="Pan Y.S."/>
            <person name="Xia L.Y."/>
            <person name="Li J."/>
            <person name="Zhao F."/>
            <person name="Cao W.C."/>
        </authorList>
    </citation>
    <scope>NUCLEOTIDE SEQUENCE [LARGE SCALE GENOMIC DNA]</scope>
    <source>
        <strain evidence="1">Iper-2018</strain>
    </source>
</reference>
<name>A0AC60PL37_IXOPE</name>